<name>W2M7S0_PHYNI</name>
<evidence type="ECO:0000313" key="1">
    <source>
        <dbReference type="EMBL" id="ETM32416.1"/>
    </source>
</evidence>
<sequence>GAERLQDLRVLEEQLVRLHNLLRRRPAQDAVQDAQMLVTACEAAVSSGVHDCSWRGNSLSYQVRDAVSIFEVGDHATAVNSPMKKKLTESQKTYCRELTTQHLRPVRIRPAMARKFWSVLQDLPNLGSVHNFVNYYSRKNLSWNDIVNDLRTWIHARTYTGRESVAQTFTFVWKMDEQGKHVVGNASEERPFVIGLTTKTRMIRLMRPPDTYILHVDATYKLNYRGYSVLVVSISDRSRGFHLVALYIVSGGTQEIVQSMPIA</sequence>
<organism evidence="1">
    <name type="scientific">Phytophthora nicotianae</name>
    <name type="common">Potato buckeye rot agent</name>
    <name type="synonym">Phytophthora parasitica</name>
    <dbReference type="NCBI Taxonomy" id="4792"/>
    <lineage>
        <taxon>Eukaryota</taxon>
        <taxon>Sar</taxon>
        <taxon>Stramenopiles</taxon>
        <taxon>Oomycota</taxon>
        <taxon>Peronosporomycetes</taxon>
        <taxon>Peronosporales</taxon>
        <taxon>Peronosporaceae</taxon>
        <taxon>Phytophthora</taxon>
    </lineage>
</organism>
<protein>
    <recommendedName>
        <fullName evidence="2">MULE transposase domain-containing protein</fullName>
    </recommendedName>
</protein>
<reference evidence="1" key="1">
    <citation type="submission" date="2013-11" db="EMBL/GenBank/DDBJ databases">
        <title>The Genome Sequence of Phytophthora parasitica IAC_01/95.</title>
        <authorList>
            <consortium name="The Broad Institute Genomics Platform"/>
            <person name="Russ C."/>
            <person name="Tyler B."/>
            <person name="Panabieres F."/>
            <person name="Shan W."/>
            <person name="Tripathy S."/>
            <person name="Grunwald N."/>
            <person name="Machado M."/>
            <person name="Johnson C.S."/>
            <person name="Arredondo F."/>
            <person name="Hong C."/>
            <person name="Coffey M."/>
            <person name="Young S.K."/>
            <person name="Zeng Q."/>
            <person name="Gargeya S."/>
            <person name="Fitzgerald M."/>
            <person name="Abouelleil A."/>
            <person name="Alvarado L."/>
            <person name="Chapman S.B."/>
            <person name="Gainer-Dewar J."/>
            <person name="Goldberg J."/>
            <person name="Griggs A."/>
            <person name="Gujja S."/>
            <person name="Hansen M."/>
            <person name="Howarth C."/>
            <person name="Imamovic A."/>
            <person name="Ireland A."/>
            <person name="Larimer J."/>
            <person name="McCowan C."/>
            <person name="Murphy C."/>
            <person name="Pearson M."/>
            <person name="Poon T.W."/>
            <person name="Priest M."/>
            <person name="Roberts A."/>
            <person name="Saif S."/>
            <person name="Shea T."/>
            <person name="Sykes S."/>
            <person name="Wortman J."/>
            <person name="Nusbaum C."/>
            <person name="Birren B."/>
        </authorList>
    </citation>
    <scope>NUCLEOTIDE SEQUENCE [LARGE SCALE GENOMIC DNA]</scope>
    <source>
        <strain evidence="1">IAC_01/95</strain>
    </source>
</reference>
<dbReference type="EMBL" id="KI696332">
    <property type="protein sequence ID" value="ETM32416.1"/>
    <property type="molecule type" value="Genomic_DNA"/>
</dbReference>
<feature type="non-terminal residue" evidence="1">
    <location>
        <position position="1"/>
    </location>
</feature>
<gene>
    <name evidence="1" type="ORF">L914_20163</name>
</gene>
<dbReference type="AlphaFoldDB" id="W2M7S0"/>
<dbReference type="VEuPathDB" id="FungiDB:PPTG_03811"/>
<evidence type="ECO:0008006" key="2">
    <source>
        <dbReference type="Google" id="ProtNLM"/>
    </source>
</evidence>
<dbReference type="Proteomes" id="UP000054532">
    <property type="component" value="Unassembled WGS sequence"/>
</dbReference>
<proteinExistence type="predicted"/>
<accession>W2M7S0</accession>